<protein>
    <submittedName>
        <fullName evidence="1">Uncharacterized protein</fullName>
    </submittedName>
</protein>
<evidence type="ECO:0000313" key="1">
    <source>
        <dbReference type="EMBL" id="CAD5123750.1"/>
    </source>
</evidence>
<dbReference type="EMBL" id="CAJFCJ010000019">
    <property type="protein sequence ID" value="CAD5123750.1"/>
    <property type="molecule type" value="Genomic_DNA"/>
</dbReference>
<organism evidence="1 2">
    <name type="scientific">Dimorphilus gyrociliatus</name>
    <dbReference type="NCBI Taxonomy" id="2664684"/>
    <lineage>
        <taxon>Eukaryota</taxon>
        <taxon>Metazoa</taxon>
        <taxon>Spiralia</taxon>
        <taxon>Lophotrochozoa</taxon>
        <taxon>Annelida</taxon>
        <taxon>Polychaeta</taxon>
        <taxon>Polychaeta incertae sedis</taxon>
        <taxon>Dinophilidae</taxon>
        <taxon>Dimorphilus</taxon>
    </lineage>
</organism>
<dbReference type="AlphaFoldDB" id="A0A7I8W7N3"/>
<name>A0A7I8W7N3_9ANNE</name>
<dbReference type="OrthoDB" id="6279367at2759"/>
<gene>
    <name evidence="1" type="ORF">DGYR_LOCUS11391</name>
</gene>
<keyword evidence="2" id="KW-1185">Reference proteome</keyword>
<proteinExistence type="predicted"/>
<dbReference type="Proteomes" id="UP000549394">
    <property type="component" value="Unassembled WGS sequence"/>
</dbReference>
<sequence length="574" mass="65665">MNIRIEISVGNANIETTQLNKSFSDVTTAKPSPILRSVTTQLVASSINAWGQTTDGLILHADIDENSLSSLKIHSDKSIAIGMGITSKKLPTYSIDATLRAIPFLKLLIPSFCNTMTPKKFIYHFYLAYDKNDPFFTDDHKRKAFRARFTHMILSNCPRGHDVYLNMYQCSHNGKPAWAQNDAMIQAYLDNVLYFYRINDDSVMITSDWTEKLISRLESYDPIMVGVTAPRHTGGAETILTYDFVHKTHIDIWGIYYNRIFPDWFGDDWITKIYRPGRSTQVADVKLIHKTTASGTRYNPTISLNKILATTIRNDIEMTLKTYLKARINPQFDKLSKDSKRTISYSMWKDEPAILHGILRNIQLLPVIYPEWSISVYVPPNGMQSSLMKRFIARMVIENGVNIIEVSDKASKSILPELWNLLVIDNTNIDSFLIRSPYHRLSERERSAVEAFFSSNNDFHCLRDHPNHTIQALNYGLFGGRVLKTQEIIGKSMSSFLDNNFNLNSVLDNLWQAIKGHNILCHDSFSCNKFQKSINFPSQRVHHEHVGQNYNMHQQALPQDAATLHSMPEIQCSE</sequence>
<comment type="caution">
    <text evidence="1">The sequence shown here is derived from an EMBL/GenBank/DDBJ whole genome shotgun (WGS) entry which is preliminary data.</text>
</comment>
<evidence type="ECO:0000313" key="2">
    <source>
        <dbReference type="Proteomes" id="UP000549394"/>
    </source>
</evidence>
<accession>A0A7I8W7N3</accession>
<reference evidence="1 2" key="1">
    <citation type="submission" date="2020-08" db="EMBL/GenBank/DDBJ databases">
        <authorList>
            <person name="Hejnol A."/>
        </authorList>
    </citation>
    <scope>NUCLEOTIDE SEQUENCE [LARGE SCALE GENOMIC DNA]</scope>
</reference>